<feature type="coiled-coil region" evidence="1">
    <location>
        <begin position="73"/>
        <end position="135"/>
    </location>
</feature>
<organism evidence="3 4">
    <name type="scientific">Cohnella lubricantis</name>
    <dbReference type="NCBI Taxonomy" id="2163172"/>
    <lineage>
        <taxon>Bacteria</taxon>
        <taxon>Bacillati</taxon>
        <taxon>Bacillota</taxon>
        <taxon>Bacilli</taxon>
        <taxon>Bacillales</taxon>
        <taxon>Paenibacillaceae</taxon>
        <taxon>Cohnella</taxon>
    </lineage>
</organism>
<keyword evidence="2" id="KW-0812">Transmembrane</keyword>
<evidence type="ECO:0000256" key="1">
    <source>
        <dbReference type="SAM" id="Coils"/>
    </source>
</evidence>
<keyword evidence="2" id="KW-0472">Membrane</keyword>
<protein>
    <submittedName>
        <fullName evidence="3">Uncharacterized protein</fullName>
    </submittedName>
</protein>
<evidence type="ECO:0000313" key="4">
    <source>
        <dbReference type="Proteomes" id="UP000574133"/>
    </source>
</evidence>
<comment type="caution">
    <text evidence="3">The sequence shown here is derived from an EMBL/GenBank/DDBJ whole genome shotgun (WGS) entry which is preliminary data.</text>
</comment>
<sequence>MSTNMPVIASTEERRTRPRTRPSILPYIALWVVLIGAGIAGAIWYTDHVKQQLSADLSAQTARQIEAVQADYTKQLQEMRASYESEMAELESKVQSLNELLTFNKDNASDKTDSSNKLYTQISELKQQLDQLKKNLDVLK</sequence>
<dbReference type="EMBL" id="JACJVN010000033">
    <property type="protein sequence ID" value="MBB6677556.1"/>
    <property type="molecule type" value="Genomic_DNA"/>
</dbReference>
<reference evidence="3 4" key="1">
    <citation type="submission" date="2020-08" db="EMBL/GenBank/DDBJ databases">
        <title>Cohnella phylogeny.</title>
        <authorList>
            <person name="Dunlap C."/>
        </authorList>
    </citation>
    <scope>NUCLEOTIDE SEQUENCE [LARGE SCALE GENOMIC DNA]</scope>
    <source>
        <strain evidence="3 4">DSM 103658</strain>
    </source>
</reference>
<name>A0A841TBQ8_9BACL</name>
<dbReference type="RefSeq" id="WP_185178833.1">
    <property type="nucleotide sequence ID" value="NZ_CBCSEP010000005.1"/>
</dbReference>
<keyword evidence="1" id="KW-0175">Coiled coil</keyword>
<keyword evidence="2" id="KW-1133">Transmembrane helix</keyword>
<accession>A0A841TBQ8</accession>
<evidence type="ECO:0000256" key="2">
    <source>
        <dbReference type="SAM" id="Phobius"/>
    </source>
</evidence>
<proteinExistence type="predicted"/>
<feature type="transmembrane region" description="Helical" evidence="2">
    <location>
        <begin position="24"/>
        <end position="45"/>
    </location>
</feature>
<dbReference type="Proteomes" id="UP000574133">
    <property type="component" value="Unassembled WGS sequence"/>
</dbReference>
<dbReference type="AlphaFoldDB" id="A0A841TBQ8"/>
<keyword evidence="4" id="KW-1185">Reference proteome</keyword>
<evidence type="ECO:0000313" key="3">
    <source>
        <dbReference type="EMBL" id="MBB6677556.1"/>
    </source>
</evidence>
<gene>
    <name evidence="3" type="ORF">H4Q31_09480</name>
</gene>